<dbReference type="EMBL" id="JAPMOS010000090">
    <property type="protein sequence ID" value="KAJ4455873.1"/>
    <property type="molecule type" value="Genomic_DNA"/>
</dbReference>
<comment type="caution">
    <text evidence="1">The sequence shown here is derived from an EMBL/GenBank/DDBJ whole genome shotgun (WGS) entry which is preliminary data.</text>
</comment>
<proteinExistence type="predicted"/>
<sequence>MSFDLKDEIWALGRLFPAVTVQDRVVHLPFVMGAVKCTITFNLPEGYPTDLPVISIEPGHEGLKDSEGRLVEALQAKAAEQKVSCCRLSSSLHFGVLLLGNRAITLFFPSRSDGWLQRVKLRWLLISMLSISRRRVGRFLSLRSGSFI</sequence>
<organism evidence="1 2">
    <name type="scientific">Paratrimastix pyriformis</name>
    <dbReference type="NCBI Taxonomy" id="342808"/>
    <lineage>
        <taxon>Eukaryota</taxon>
        <taxon>Metamonada</taxon>
        <taxon>Preaxostyla</taxon>
        <taxon>Paratrimastigidae</taxon>
        <taxon>Paratrimastix</taxon>
    </lineage>
</organism>
<gene>
    <name evidence="1" type="ORF">PAPYR_9082</name>
</gene>
<name>A0ABQ8UAU0_9EUKA</name>
<dbReference type="Proteomes" id="UP001141327">
    <property type="component" value="Unassembled WGS sequence"/>
</dbReference>
<evidence type="ECO:0000313" key="2">
    <source>
        <dbReference type="Proteomes" id="UP001141327"/>
    </source>
</evidence>
<keyword evidence="2" id="KW-1185">Reference proteome</keyword>
<reference evidence="1" key="1">
    <citation type="journal article" date="2022" name="bioRxiv">
        <title>Genomics of Preaxostyla Flagellates Illuminates Evolutionary Transitions and the Path Towards Mitochondrial Loss.</title>
        <authorList>
            <person name="Novak L.V.F."/>
            <person name="Treitli S.C."/>
            <person name="Pyrih J."/>
            <person name="Halakuc P."/>
            <person name="Pipaliya S.V."/>
            <person name="Vacek V."/>
            <person name="Brzon O."/>
            <person name="Soukal P."/>
            <person name="Eme L."/>
            <person name="Dacks J.B."/>
            <person name="Karnkowska A."/>
            <person name="Elias M."/>
            <person name="Hampl V."/>
        </authorList>
    </citation>
    <scope>NUCLEOTIDE SEQUENCE</scope>
    <source>
        <strain evidence="1">RCP-MX</strain>
    </source>
</reference>
<protein>
    <recommendedName>
        <fullName evidence="3">RWD domain-containing protein</fullName>
    </recommendedName>
</protein>
<accession>A0ABQ8UAU0</accession>
<evidence type="ECO:0008006" key="3">
    <source>
        <dbReference type="Google" id="ProtNLM"/>
    </source>
</evidence>
<evidence type="ECO:0000313" key="1">
    <source>
        <dbReference type="EMBL" id="KAJ4455873.1"/>
    </source>
</evidence>